<reference evidence="2" key="1">
    <citation type="submission" date="2016-04" db="EMBL/GenBank/DDBJ databases">
        <authorList>
            <person name="Evans L.H."/>
            <person name="Alamgir A."/>
            <person name="Owens N."/>
            <person name="Weber N.D."/>
            <person name="Virtaneva K."/>
            <person name="Barbian K."/>
            <person name="Babar A."/>
            <person name="Rosenke K."/>
        </authorList>
    </citation>
    <scope>NUCLEOTIDE SEQUENCE [LARGE SCALE GENOMIC DNA]</scope>
    <source>
        <strain evidence="2">CBS 101.48</strain>
    </source>
</reference>
<accession>A0A168MXF7</accession>
<dbReference type="Pfam" id="PF00650">
    <property type="entry name" value="CRAL_TRIO"/>
    <property type="match status" value="1"/>
</dbReference>
<gene>
    <name evidence="2" type="primary">ABSGL_05005.1 scaffold 6272</name>
</gene>
<name>A0A168MXF7_ABSGL</name>
<dbReference type="PROSITE" id="PS50191">
    <property type="entry name" value="CRAL_TRIO"/>
    <property type="match status" value="1"/>
</dbReference>
<dbReference type="Proteomes" id="UP000078561">
    <property type="component" value="Unassembled WGS sequence"/>
</dbReference>
<organism evidence="2">
    <name type="scientific">Absidia glauca</name>
    <name type="common">Pin mould</name>
    <dbReference type="NCBI Taxonomy" id="4829"/>
    <lineage>
        <taxon>Eukaryota</taxon>
        <taxon>Fungi</taxon>
        <taxon>Fungi incertae sedis</taxon>
        <taxon>Mucoromycota</taxon>
        <taxon>Mucoromycotina</taxon>
        <taxon>Mucoromycetes</taxon>
        <taxon>Mucorales</taxon>
        <taxon>Cunninghamellaceae</taxon>
        <taxon>Absidia</taxon>
    </lineage>
</organism>
<dbReference type="InterPro" id="IPR001251">
    <property type="entry name" value="CRAL-TRIO_dom"/>
</dbReference>
<dbReference type="EMBL" id="LT552697">
    <property type="protein sequence ID" value="SAL99391.1"/>
    <property type="molecule type" value="Genomic_DNA"/>
</dbReference>
<evidence type="ECO:0000259" key="1">
    <source>
        <dbReference type="PROSITE" id="PS50191"/>
    </source>
</evidence>
<dbReference type="SUPFAM" id="SSF52087">
    <property type="entry name" value="CRAL/TRIO domain"/>
    <property type="match status" value="1"/>
</dbReference>
<dbReference type="InterPro" id="IPR052578">
    <property type="entry name" value="PI_Transfer_CRAL-TRIO"/>
</dbReference>
<proteinExistence type="predicted"/>
<dbReference type="OMA" id="IDFNICS"/>
<dbReference type="InParanoid" id="A0A168MXF7"/>
<dbReference type="AlphaFoldDB" id="A0A168MXF7"/>
<dbReference type="SMART" id="SM00516">
    <property type="entry name" value="SEC14"/>
    <property type="match status" value="1"/>
</dbReference>
<evidence type="ECO:0000313" key="3">
    <source>
        <dbReference type="Proteomes" id="UP000078561"/>
    </source>
</evidence>
<dbReference type="GO" id="GO:0008526">
    <property type="term" value="F:phosphatidylinositol transfer activity"/>
    <property type="evidence" value="ECO:0007669"/>
    <property type="project" value="TreeGrafter"/>
</dbReference>
<keyword evidence="3" id="KW-1185">Reference proteome</keyword>
<dbReference type="PANTHER" id="PTHR45824:SF29">
    <property type="entry name" value="GH16843P"/>
    <property type="match status" value="1"/>
</dbReference>
<dbReference type="Gene3D" id="3.40.525.10">
    <property type="entry name" value="CRAL-TRIO lipid binding domain"/>
    <property type="match status" value="1"/>
</dbReference>
<feature type="domain" description="CRAL-TRIO" evidence="1">
    <location>
        <begin position="1"/>
        <end position="147"/>
    </location>
</feature>
<dbReference type="PANTHER" id="PTHR45824">
    <property type="entry name" value="GH16843P"/>
    <property type="match status" value="1"/>
</dbReference>
<dbReference type="CDD" id="cd00170">
    <property type="entry name" value="SEC14"/>
    <property type="match status" value="1"/>
</dbReference>
<evidence type="ECO:0000313" key="2">
    <source>
        <dbReference type="EMBL" id="SAL99391.1"/>
    </source>
</evidence>
<dbReference type="OrthoDB" id="75724at2759"/>
<dbReference type="STRING" id="4829.A0A168MXF7"/>
<sequence>MRPRLQNSKDGERQVKHIVFSLERGIRLMPDKVENIAIIVDFKDSSATHNPSLSTCKKFLDILGNHYPERLGIAFVVKSPWFFFATFKIISPFMDIVTKSKIKFVYDTQDGNQDNVKATTNEWVHLHDYIDSDQLETDFGGDYPFQYDLATYWKCLLDSTGNPYKVIDY</sequence>
<dbReference type="InterPro" id="IPR036865">
    <property type="entry name" value="CRAL-TRIO_dom_sf"/>
</dbReference>
<protein>
    <recommendedName>
        <fullName evidence="1">CRAL-TRIO domain-containing protein</fullName>
    </recommendedName>
</protein>